<keyword evidence="2" id="KW-0472">Membrane</keyword>
<feature type="transmembrane region" description="Helical" evidence="2">
    <location>
        <begin position="547"/>
        <end position="570"/>
    </location>
</feature>
<feature type="transmembrane region" description="Helical" evidence="2">
    <location>
        <begin position="379"/>
        <end position="400"/>
    </location>
</feature>
<dbReference type="EMBL" id="JBHEZY010000002">
    <property type="protein sequence ID" value="MFC1430344.1"/>
    <property type="molecule type" value="Genomic_DNA"/>
</dbReference>
<feature type="transmembrane region" description="Helical" evidence="2">
    <location>
        <begin position="458"/>
        <end position="479"/>
    </location>
</feature>
<feature type="transmembrane region" description="Helical" evidence="2">
    <location>
        <begin position="943"/>
        <end position="963"/>
    </location>
</feature>
<keyword evidence="2" id="KW-1133">Transmembrane helix</keyword>
<evidence type="ECO:0000256" key="1">
    <source>
        <dbReference type="SAM" id="MobiDB-lite"/>
    </source>
</evidence>
<gene>
    <name evidence="3" type="ORF">ACEZDB_06660</name>
</gene>
<dbReference type="RefSeq" id="WP_380549813.1">
    <property type="nucleotide sequence ID" value="NZ_JBHEZY010000002.1"/>
</dbReference>
<sequence length="982" mass="100933">MSGPEPTPRQQGGGTEPGRASRPGGGRRLTRPWFGLAVREARGDVPLLVCLALLVAVLTGLSALVPPLVAARQDTALRQRIAAAQQAAPLITLGAAVVPPAFGTNDPSQLLTTGLAVAGPRLAADAAPALARSLHYSRSEVDYVFGQLTDGPAAPDPQIASSVGAFSYVSDGPSHVRMVAGAYPAAATRSRAPTPFAVSQATAQLLGLRVGQPVSVFYASDDGVATTRMVLSGIYLPRLTGDSFWNDHAALDRPQRYPLQTSGQDQVSFHALIGADGPLHLADDGVPLPTLSWQLRVTPDRAAVAQAAQLPHALAGYGNALRRGQCQIADGDIDVGTAAEPSCFAGDWPVLAFTWTDGLSPVLDSFDLERRQADAVQSFALASVGSVLLATVFVAVRLLLRRREAQLRLQRARGASAAGLVLLRSVVATPLVALAAAAGWAVGERLGETGTSGSPQPLWAFGSAAAAWLLLPLLTWRAVREPAPRRRRPRRGRGGRGAGFGAGAGFGRREVLEGTALLLAVAGVVSLRQRGAAPTQGVDLSMSAVPVLVAVVGVLLLLRVYPLLLRLLAARARRGRGVLAFVGLARAGRDATATGLAMFVLVLTLGTAVFGGMVARTVADGVTTGVAWSTGGDAVVTSGGNPVPTALPASSPVRAVGEQSRSLTLTADRDGTTLSGAVLITVDAARLAVAEPGSPLARALLSKASSAPLKRQDGSVEIPVLAGAALLAREPSGDLTAAAFTNTDRTHRVRLRPTAPLGTAPLQDPALGPLTSTLPPGTPLLVADIAAERVLAPQAAGGSAVLLYGHGSAALRSAGSTALGALAEVRLRADVLAAAKNDGLVSELRRIYALSTVLTVGFGLLAVALELVLTARERGRTSSYLRTLGLGSRQAAALQLLQLLPFACAAAVGGVLLGVAEPRLLGPALNLRQFTGGPVQPALHTDYRLTAALGLGLALLVLGAAVLETLVSRWRRLGAVLRLGEI</sequence>
<feature type="transmembrane region" description="Helical" evidence="2">
    <location>
        <begin position="591"/>
        <end position="614"/>
    </location>
</feature>
<dbReference type="Proteomes" id="UP001592530">
    <property type="component" value="Unassembled WGS sequence"/>
</dbReference>
<evidence type="ECO:0000313" key="3">
    <source>
        <dbReference type="EMBL" id="MFC1430344.1"/>
    </source>
</evidence>
<feature type="transmembrane region" description="Helical" evidence="2">
    <location>
        <begin position="421"/>
        <end position="443"/>
    </location>
</feature>
<comment type="caution">
    <text evidence="3">The sequence shown here is derived from an EMBL/GenBank/DDBJ whole genome shotgun (WGS) entry which is preliminary data.</text>
</comment>
<feature type="transmembrane region" description="Helical" evidence="2">
    <location>
        <begin position="892"/>
        <end position="916"/>
    </location>
</feature>
<keyword evidence="2" id="KW-0812">Transmembrane</keyword>
<proteinExistence type="predicted"/>
<protein>
    <recommendedName>
        <fullName evidence="5">ABC transport system permease protein</fullName>
    </recommendedName>
</protein>
<evidence type="ECO:0000313" key="4">
    <source>
        <dbReference type="Proteomes" id="UP001592530"/>
    </source>
</evidence>
<reference evidence="3 4" key="1">
    <citation type="submission" date="2024-09" db="EMBL/GenBank/DDBJ databases">
        <authorList>
            <person name="Lee S.D."/>
        </authorList>
    </citation>
    <scope>NUCLEOTIDE SEQUENCE [LARGE SCALE GENOMIC DNA]</scope>
    <source>
        <strain evidence="3 4">N1-3</strain>
    </source>
</reference>
<organism evidence="3 4">
    <name type="scientific">Streptacidiphilus alkalitolerans</name>
    <dbReference type="NCBI Taxonomy" id="3342712"/>
    <lineage>
        <taxon>Bacteria</taxon>
        <taxon>Bacillati</taxon>
        <taxon>Actinomycetota</taxon>
        <taxon>Actinomycetes</taxon>
        <taxon>Kitasatosporales</taxon>
        <taxon>Streptomycetaceae</taxon>
        <taxon>Streptacidiphilus</taxon>
    </lineage>
</organism>
<feature type="transmembrane region" description="Helical" evidence="2">
    <location>
        <begin position="847"/>
        <end position="871"/>
    </location>
</feature>
<feature type="transmembrane region" description="Helical" evidence="2">
    <location>
        <begin position="511"/>
        <end position="527"/>
    </location>
</feature>
<evidence type="ECO:0008006" key="5">
    <source>
        <dbReference type="Google" id="ProtNLM"/>
    </source>
</evidence>
<evidence type="ECO:0000256" key="2">
    <source>
        <dbReference type="SAM" id="Phobius"/>
    </source>
</evidence>
<feature type="region of interest" description="Disordered" evidence="1">
    <location>
        <begin position="1"/>
        <end position="27"/>
    </location>
</feature>
<accession>A0ABV6WWI3</accession>
<name>A0ABV6WWI3_9ACTN</name>
<feature type="transmembrane region" description="Helical" evidence="2">
    <location>
        <begin position="45"/>
        <end position="69"/>
    </location>
</feature>